<name>A0ABR8MVA6_9BACL</name>
<keyword evidence="2" id="KW-1185">Reference proteome</keyword>
<dbReference type="Proteomes" id="UP000609346">
    <property type="component" value="Unassembled WGS sequence"/>
</dbReference>
<reference evidence="1 2" key="1">
    <citation type="submission" date="2020-09" db="EMBL/GenBank/DDBJ databases">
        <title>Paenibacillus sp. strain PR3 16S rRNA gene Genome sequencing and assembly.</title>
        <authorList>
            <person name="Kim J."/>
        </authorList>
    </citation>
    <scope>NUCLEOTIDE SEQUENCE [LARGE SCALE GENOMIC DNA]</scope>
    <source>
        <strain evidence="1 2">PR3</strain>
    </source>
</reference>
<organism evidence="1 2">
    <name type="scientific">Paenibacillus terricola</name>
    <dbReference type="NCBI Taxonomy" id="2763503"/>
    <lineage>
        <taxon>Bacteria</taxon>
        <taxon>Bacillati</taxon>
        <taxon>Bacillota</taxon>
        <taxon>Bacilli</taxon>
        <taxon>Bacillales</taxon>
        <taxon>Paenibacillaceae</taxon>
        <taxon>Paenibacillus</taxon>
    </lineage>
</organism>
<gene>
    <name evidence="1" type="ORF">H8B09_12165</name>
</gene>
<comment type="caution">
    <text evidence="1">The sequence shown here is derived from an EMBL/GenBank/DDBJ whole genome shotgun (WGS) entry which is preliminary data.</text>
</comment>
<dbReference type="EMBL" id="JACXZA010000002">
    <property type="protein sequence ID" value="MBD3919510.1"/>
    <property type="molecule type" value="Genomic_DNA"/>
</dbReference>
<dbReference type="RefSeq" id="WP_191203741.1">
    <property type="nucleotide sequence ID" value="NZ_JACXZA010000002.1"/>
</dbReference>
<protein>
    <submittedName>
        <fullName evidence="1">DUF4288 domain-containing protein</fullName>
    </submittedName>
</protein>
<evidence type="ECO:0000313" key="1">
    <source>
        <dbReference type="EMBL" id="MBD3919510.1"/>
    </source>
</evidence>
<evidence type="ECO:0000313" key="2">
    <source>
        <dbReference type="Proteomes" id="UP000609346"/>
    </source>
</evidence>
<sequence length="110" mass="13042">MWFTVQMLFKSFKELEENEDTDTYEESIILIKAETKDVAVLIAEKKGKEAEIAYKNLCSEEVKWKFIKVVDVYEIIDETIESGTEVFSRFILVPQKTELKDVLNRYYQEE</sequence>
<dbReference type="InterPro" id="IPR025630">
    <property type="entry name" value="DUF4288"/>
</dbReference>
<accession>A0ABR8MVA6</accession>
<dbReference type="Pfam" id="PF14119">
    <property type="entry name" value="DUF4288"/>
    <property type="match status" value="1"/>
</dbReference>
<proteinExistence type="predicted"/>